<evidence type="ECO:0000313" key="1">
    <source>
        <dbReference type="EMBL" id="VFJ52778.1"/>
    </source>
</evidence>
<sequence>MLGIGLGILNCGFPYSNTTENRKVLLLLISARVIQHAHNRFP</sequence>
<dbReference type="AlphaFoldDB" id="A0A450SHU0"/>
<dbReference type="EMBL" id="CAADFD010000013">
    <property type="protein sequence ID" value="VFJ52778.1"/>
    <property type="molecule type" value="Genomic_DNA"/>
</dbReference>
<accession>A0A450SHU0</accession>
<organism evidence="1">
    <name type="scientific">Candidatus Kentrum sp. FW</name>
    <dbReference type="NCBI Taxonomy" id="2126338"/>
    <lineage>
        <taxon>Bacteria</taxon>
        <taxon>Pseudomonadati</taxon>
        <taxon>Pseudomonadota</taxon>
        <taxon>Gammaproteobacteria</taxon>
        <taxon>Candidatus Kentrum</taxon>
    </lineage>
</organism>
<name>A0A450SHU0_9GAMM</name>
<protein>
    <submittedName>
        <fullName evidence="1">Uncharacterized protein</fullName>
    </submittedName>
</protein>
<gene>
    <name evidence="1" type="ORF">BECKFW1821B_GA0114236_10136</name>
</gene>
<proteinExistence type="predicted"/>
<reference evidence="1" key="1">
    <citation type="submission" date="2019-02" db="EMBL/GenBank/DDBJ databases">
        <authorList>
            <person name="Gruber-Vodicka R. H."/>
            <person name="Seah K. B. B."/>
        </authorList>
    </citation>
    <scope>NUCLEOTIDE SEQUENCE</scope>
    <source>
        <strain evidence="1">BECK_BZ106</strain>
    </source>
</reference>